<feature type="region of interest" description="Disordered" evidence="2">
    <location>
        <begin position="205"/>
        <end position="231"/>
    </location>
</feature>
<feature type="coiled-coil region" evidence="1">
    <location>
        <begin position="435"/>
        <end position="462"/>
    </location>
</feature>
<reference evidence="3" key="1">
    <citation type="submission" date="2021-12" db="EMBL/GenBank/DDBJ databases">
        <title>Black yeast isolated from Biological Soil Crust.</title>
        <authorList>
            <person name="Kurbessoian T."/>
        </authorList>
    </citation>
    <scope>NUCLEOTIDE SEQUENCE</scope>
    <source>
        <strain evidence="3">CCFEE 5208</strain>
    </source>
</reference>
<feature type="compositionally biased region" description="Polar residues" evidence="2">
    <location>
        <begin position="592"/>
        <end position="610"/>
    </location>
</feature>
<feature type="compositionally biased region" description="Basic and acidic residues" evidence="2">
    <location>
        <begin position="155"/>
        <end position="167"/>
    </location>
</feature>
<dbReference type="AlphaFoldDB" id="A0AAN6FGG2"/>
<feature type="region of interest" description="Disordered" evidence="2">
    <location>
        <begin position="592"/>
        <end position="617"/>
    </location>
</feature>
<organism evidence="3 4">
    <name type="scientific">Friedmanniomyces endolithicus</name>
    <dbReference type="NCBI Taxonomy" id="329885"/>
    <lineage>
        <taxon>Eukaryota</taxon>
        <taxon>Fungi</taxon>
        <taxon>Dikarya</taxon>
        <taxon>Ascomycota</taxon>
        <taxon>Pezizomycotina</taxon>
        <taxon>Dothideomycetes</taxon>
        <taxon>Dothideomycetidae</taxon>
        <taxon>Mycosphaerellales</taxon>
        <taxon>Teratosphaeriaceae</taxon>
        <taxon>Friedmanniomyces</taxon>
    </lineage>
</organism>
<keyword evidence="1" id="KW-0175">Coiled coil</keyword>
<protein>
    <submittedName>
        <fullName evidence="3">Uncharacterized protein</fullName>
    </submittedName>
</protein>
<evidence type="ECO:0000256" key="1">
    <source>
        <dbReference type="SAM" id="Coils"/>
    </source>
</evidence>
<gene>
    <name evidence="3" type="ORF">LTR82_011940</name>
</gene>
<proteinExistence type="predicted"/>
<comment type="caution">
    <text evidence="3">The sequence shown here is derived from an EMBL/GenBank/DDBJ whole genome shotgun (WGS) entry which is preliminary data.</text>
</comment>
<evidence type="ECO:0000256" key="2">
    <source>
        <dbReference type="SAM" id="MobiDB-lite"/>
    </source>
</evidence>
<feature type="compositionally biased region" description="Polar residues" evidence="2">
    <location>
        <begin position="783"/>
        <end position="796"/>
    </location>
</feature>
<feature type="coiled-coil region" evidence="1">
    <location>
        <begin position="269"/>
        <end position="300"/>
    </location>
</feature>
<evidence type="ECO:0000313" key="4">
    <source>
        <dbReference type="Proteomes" id="UP001168146"/>
    </source>
</evidence>
<feature type="compositionally biased region" description="Basic and acidic residues" evidence="2">
    <location>
        <begin position="113"/>
        <end position="125"/>
    </location>
</feature>
<feature type="compositionally biased region" description="Basic residues" evidence="2">
    <location>
        <begin position="635"/>
        <end position="649"/>
    </location>
</feature>
<feature type="compositionally biased region" description="Basic residues" evidence="2">
    <location>
        <begin position="807"/>
        <end position="816"/>
    </location>
</feature>
<feature type="region of interest" description="Disordered" evidence="2">
    <location>
        <begin position="41"/>
        <end position="183"/>
    </location>
</feature>
<sequence length="924" mass="101537">MSPWNAPTYNHPLDAVNENTLDQHSYPPAEDQIARALVSQRVVRDTSKLTSESCTRSGIPHMEEAPPVPLKDTPKNRTMNVDSAPPSGSKRKRSEQDEQDEQDETLYLEPPDLDAHTPKRSRQSDAEASDGTPINQRNLRRKKKNNNLSNLSLRHAAEQQRVRESRFQEGSLTDKPSMKPPSAFTRMMRTDSGNIRQVDELMEGYNDDSANGDVSREASVRGEGYTPPLSATFEPAPRAESGGFFRFGRSFATNFHPVALWNKIWSEARQELIRENVEEAERKRRQKEEAEAKYAEIKAAGQLGLKQVSNVLLGARESEASARPRDSAVVLDDVKDHARITTTGSQLLPPPKDDIYSYSGSEVPGSKTKHTFKSRFAFKKPSISNMKGGLKRVASDLNLTAGAGRESSSSISPVKADFDHSTVKRSSSKFDLRKQQKLSKRVSDLESKLQLARRELGDALIEASPNPKLNNKYERFTPHNTTLKRPKFIPGKLPSLPSERILMAEALGFGDDEATPDKPAFDAELKSEVLPTELMEFEDGEDTIKARDFQQYPRRADSLFKLSNDKINILPDPNKNTTTEYKTETSELTQFTSDSANMDPNSMVNFTSDGVTEPAKTGDYASLDAKLKALDKQVKASKKPASKSKKRKSGAKDDENFRPDAVTDDDAEWQEANATPKKKRKSTGKLDSGSPQGPAKRTRRNTGKQSPTKPKKLANGPAQIKNGAKQNMSAKPAAESDEDEYSEAEDPDAVTGAAELDEVPARTSIDSQAQPLEPLYEEEETSLIHSNGEPSKSTAEATPALYFGARSRSRSPHKRTGSVQPAVEETLLMRAAEAALGRRGRSASPAPGLKMMGAVTSETTIFQSGQDAAQSVPNDVNGGALHDVTPPADEQAKIVVTEKTTMEMVRVAGAGGLGEAFEWPEDVF</sequence>
<accession>A0AAN6FGG2</accession>
<name>A0AAN6FGG2_9PEZI</name>
<dbReference type="Proteomes" id="UP001168146">
    <property type="component" value="Unassembled WGS sequence"/>
</dbReference>
<feature type="compositionally biased region" description="Acidic residues" evidence="2">
    <location>
        <begin position="735"/>
        <end position="748"/>
    </location>
</feature>
<feature type="region of interest" description="Disordered" evidence="2">
    <location>
        <begin position="1"/>
        <end position="28"/>
    </location>
</feature>
<feature type="region of interest" description="Disordered" evidence="2">
    <location>
        <begin position="631"/>
        <end position="819"/>
    </location>
</feature>
<dbReference type="EMBL" id="JASUXU010000046">
    <property type="protein sequence ID" value="KAK0317071.1"/>
    <property type="molecule type" value="Genomic_DNA"/>
</dbReference>
<feature type="compositionally biased region" description="Acidic residues" evidence="2">
    <location>
        <begin position="97"/>
        <end position="106"/>
    </location>
</feature>
<evidence type="ECO:0000313" key="3">
    <source>
        <dbReference type="EMBL" id="KAK0317071.1"/>
    </source>
</evidence>